<keyword evidence="5 11" id="KW-0808">Transferase</keyword>
<comment type="pathway">
    <text evidence="2 11">Cofactor biosynthesis; NAD(+) biosynthesis; deamido-NAD(+) from nicotinate D-ribonucleotide: step 1/1.</text>
</comment>
<protein>
    <recommendedName>
        <fullName evidence="11">Probable nicotinate-nucleotide adenylyltransferase</fullName>
        <ecNumber evidence="11">2.7.7.18</ecNumber>
    </recommendedName>
    <alternativeName>
        <fullName evidence="11">Deamido-NAD(+) diphosphorylase</fullName>
    </alternativeName>
    <alternativeName>
        <fullName evidence="11">Deamido-NAD(+) pyrophosphorylase</fullName>
    </alternativeName>
    <alternativeName>
        <fullName evidence="11">Nicotinate mononucleotide adenylyltransferase</fullName>
        <shortName evidence="11">NaMN adenylyltransferase</shortName>
    </alternativeName>
</protein>
<evidence type="ECO:0000256" key="3">
    <source>
        <dbReference type="ARBA" id="ARBA00009014"/>
    </source>
</evidence>
<dbReference type="GO" id="GO:0009435">
    <property type="term" value="P:NAD+ biosynthetic process"/>
    <property type="evidence" value="ECO:0007669"/>
    <property type="project" value="UniProtKB-UniRule"/>
</dbReference>
<name>A0A2A5W937_9GAMM</name>
<evidence type="ECO:0000313" key="13">
    <source>
        <dbReference type="EMBL" id="PDH32676.1"/>
    </source>
</evidence>
<organism evidence="13 14">
    <name type="scientific">OM182 bacterium MED-G28</name>
    <dbReference type="NCBI Taxonomy" id="1986256"/>
    <lineage>
        <taxon>Bacteria</taxon>
        <taxon>Pseudomonadati</taxon>
        <taxon>Pseudomonadota</taxon>
        <taxon>Gammaproteobacteria</taxon>
        <taxon>OMG group</taxon>
        <taxon>OM182 clade</taxon>
    </lineage>
</organism>
<comment type="function">
    <text evidence="1 11">Catalyzes the reversible adenylation of nicotinate mononucleotide (NaMN) to nicotinic acid adenine dinucleotide (NaAD).</text>
</comment>
<dbReference type="GO" id="GO:0005524">
    <property type="term" value="F:ATP binding"/>
    <property type="evidence" value="ECO:0007669"/>
    <property type="project" value="UniProtKB-KW"/>
</dbReference>
<sequence>MTSRIGVLGGMFDPIHNGHIEVANFARNYLSLDLVKLVPCSIPNHRKNANSPAFHRLAMLNLAIEKQDGLQVDSIELKRGGISYTADTLQKLKRQNKASQLVFVLGLDSFNTIAKWHDWERLFELCNFFVLARSGAKINKETSQAIKLNDRLTKSNEAFFQQSTGRILFAKEFNNDLSSTKVRNQFAEGKDLHGSLDDAVYSYIKQHNLYH</sequence>
<keyword evidence="7 11" id="KW-0547">Nucleotide-binding</keyword>
<dbReference type="PANTHER" id="PTHR39321:SF3">
    <property type="entry name" value="PHOSPHOPANTETHEINE ADENYLYLTRANSFERASE"/>
    <property type="match status" value="1"/>
</dbReference>
<dbReference type="GO" id="GO:0004515">
    <property type="term" value="F:nicotinate-nucleotide adenylyltransferase activity"/>
    <property type="evidence" value="ECO:0007669"/>
    <property type="project" value="UniProtKB-UniRule"/>
</dbReference>
<dbReference type="InterPro" id="IPR005248">
    <property type="entry name" value="NadD/NMNAT"/>
</dbReference>
<feature type="domain" description="Cytidyltransferase-like" evidence="12">
    <location>
        <begin position="7"/>
        <end position="184"/>
    </location>
</feature>
<dbReference type="Pfam" id="PF01467">
    <property type="entry name" value="CTP_transf_like"/>
    <property type="match status" value="1"/>
</dbReference>
<reference evidence="13 14" key="1">
    <citation type="submission" date="2017-08" db="EMBL/GenBank/DDBJ databases">
        <title>Fine stratification of microbial communities through a metagenomic profile of the photic zone.</title>
        <authorList>
            <person name="Haro-Moreno J.M."/>
            <person name="Lopez-Perez M."/>
            <person name="De La Torre J."/>
            <person name="Picazo A."/>
            <person name="Camacho A."/>
            <person name="Rodriguez-Valera F."/>
        </authorList>
    </citation>
    <scope>NUCLEOTIDE SEQUENCE [LARGE SCALE GENOMIC DNA]</scope>
    <source>
        <strain evidence="13">MED-G28</strain>
    </source>
</reference>
<dbReference type="NCBIfam" id="TIGR00125">
    <property type="entry name" value="cyt_tran_rel"/>
    <property type="match status" value="1"/>
</dbReference>
<dbReference type="AlphaFoldDB" id="A0A2A5W937"/>
<comment type="caution">
    <text evidence="13">The sequence shown here is derived from an EMBL/GenBank/DDBJ whole genome shotgun (WGS) entry which is preliminary data.</text>
</comment>
<evidence type="ECO:0000313" key="14">
    <source>
        <dbReference type="Proteomes" id="UP000219329"/>
    </source>
</evidence>
<evidence type="ECO:0000256" key="4">
    <source>
        <dbReference type="ARBA" id="ARBA00022642"/>
    </source>
</evidence>
<evidence type="ECO:0000256" key="6">
    <source>
        <dbReference type="ARBA" id="ARBA00022695"/>
    </source>
</evidence>
<evidence type="ECO:0000256" key="9">
    <source>
        <dbReference type="ARBA" id="ARBA00023027"/>
    </source>
</evidence>
<evidence type="ECO:0000256" key="8">
    <source>
        <dbReference type="ARBA" id="ARBA00022840"/>
    </source>
</evidence>
<dbReference type="Gene3D" id="3.40.50.620">
    <property type="entry name" value="HUPs"/>
    <property type="match status" value="1"/>
</dbReference>
<proteinExistence type="inferred from homology"/>
<keyword evidence="9 11" id="KW-0520">NAD</keyword>
<evidence type="ECO:0000259" key="12">
    <source>
        <dbReference type="Pfam" id="PF01467"/>
    </source>
</evidence>
<accession>A0A2A5W937</accession>
<dbReference type="EC" id="2.7.7.18" evidence="11"/>
<gene>
    <name evidence="11" type="primary">nadD</name>
    <name evidence="13" type="ORF">CNF02_11365</name>
</gene>
<comment type="similarity">
    <text evidence="3 11">Belongs to the NadD family.</text>
</comment>
<dbReference type="NCBIfam" id="TIGR00482">
    <property type="entry name" value="nicotinate (nicotinamide) nucleotide adenylyltransferase"/>
    <property type="match status" value="1"/>
</dbReference>
<keyword evidence="4 11" id="KW-0662">Pyridine nucleotide biosynthesis</keyword>
<dbReference type="HAMAP" id="MF_00244">
    <property type="entry name" value="NaMN_adenylyltr"/>
    <property type="match status" value="1"/>
</dbReference>
<evidence type="ECO:0000256" key="2">
    <source>
        <dbReference type="ARBA" id="ARBA00005019"/>
    </source>
</evidence>
<evidence type="ECO:0000256" key="1">
    <source>
        <dbReference type="ARBA" id="ARBA00002324"/>
    </source>
</evidence>
<dbReference type="EMBL" id="NTJZ01000014">
    <property type="protein sequence ID" value="PDH32676.1"/>
    <property type="molecule type" value="Genomic_DNA"/>
</dbReference>
<dbReference type="PANTHER" id="PTHR39321">
    <property type="entry name" value="NICOTINATE-NUCLEOTIDE ADENYLYLTRANSFERASE-RELATED"/>
    <property type="match status" value="1"/>
</dbReference>
<keyword evidence="8 11" id="KW-0067">ATP-binding</keyword>
<evidence type="ECO:0000256" key="11">
    <source>
        <dbReference type="HAMAP-Rule" id="MF_00244"/>
    </source>
</evidence>
<dbReference type="SUPFAM" id="SSF52374">
    <property type="entry name" value="Nucleotidylyl transferase"/>
    <property type="match status" value="1"/>
</dbReference>
<dbReference type="InterPro" id="IPR014729">
    <property type="entry name" value="Rossmann-like_a/b/a_fold"/>
</dbReference>
<comment type="catalytic activity">
    <reaction evidence="10 11">
        <text>nicotinate beta-D-ribonucleotide + ATP + H(+) = deamido-NAD(+) + diphosphate</text>
        <dbReference type="Rhea" id="RHEA:22860"/>
        <dbReference type="ChEBI" id="CHEBI:15378"/>
        <dbReference type="ChEBI" id="CHEBI:30616"/>
        <dbReference type="ChEBI" id="CHEBI:33019"/>
        <dbReference type="ChEBI" id="CHEBI:57502"/>
        <dbReference type="ChEBI" id="CHEBI:58437"/>
        <dbReference type="EC" id="2.7.7.18"/>
    </reaction>
</comment>
<dbReference type="NCBIfam" id="NF000839">
    <property type="entry name" value="PRK00071.1-1"/>
    <property type="match status" value="1"/>
</dbReference>
<evidence type="ECO:0000256" key="7">
    <source>
        <dbReference type="ARBA" id="ARBA00022741"/>
    </source>
</evidence>
<dbReference type="UniPathway" id="UPA00253">
    <property type="reaction ID" value="UER00332"/>
</dbReference>
<keyword evidence="6 11" id="KW-0548">Nucleotidyltransferase</keyword>
<dbReference type="CDD" id="cd02165">
    <property type="entry name" value="NMNAT"/>
    <property type="match status" value="1"/>
</dbReference>
<dbReference type="NCBIfam" id="NF000840">
    <property type="entry name" value="PRK00071.1-3"/>
    <property type="match status" value="1"/>
</dbReference>
<dbReference type="Proteomes" id="UP000219329">
    <property type="component" value="Unassembled WGS sequence"/>
</dbReference>
<dbReference type="InterPro" id="IPR004821">
    <property type="entry name" value="Cyt_trans-like"/>
</dbReference>
<evidence type="ECO:0000256" key="5">
    <source>
        <dbReference type="ARBA" id="ARBA00022679"/>
    </source>
</evidence>
<evidence type="ECO:0000256" key="10">
    <source>
        <dbReference type="ARBA" id="ARBA00048721"/>
    </source>
</evidence>